<protein>
    <recommendedName>
        <fullName evidence="3">Lactam utilization protein LamB</fullName>
    </recommendedName>
</protein>
<evidence type="ECO:0008006" key="3">
    <source>
        <dbReference type="Google" id="ProtNLM"/>
    </source>
</evidence>
<dbReference type="SUPFAM" id="SSF88713">
    <property type="entry name" value="Glycoside hydrolase/deacetylase"/>
    <property type="match status" value="1"/>
</dbReference>
<dbReference type="EMBL" id="CP018335">
    <property type="protein sequence ID" value="APM37869.1"/>
    <property type="molecule type" value="Genomic_DNA"/>
</dbReference>
<accession>A0A1L5F4D3</accession>
<dbReference type="OrthoDB" id="9773478at2"/>
<dbReference type="InterPro" id="IPR005501">
    <property type="entry name" value="LamB/YcsF/PxpA-like"/>
</dbReference>
<name>A0A1L5F4D3_CLOKL</name>
<dbReference type="GO" id="GO:0005975">
    <property type="term" value="P:carbohydrate metabolic process"/>
    <property type="evidence" value="ECO:0007669"/>
    <property type="project" value="InterPro"/>
</dbReference>
<reference evidence="1 2" key="1">
    <citation type="submission" date="2016-12" db="EMBL/GenBank/DDBJ databases">
        <title>Complete genome sequence of Clostridium kluyveri JZZ isolated from the pit mud of a Chinese flavor liquor-making factory.</title>
        <authorList>
            <person name="Wang Y."/>
        </authorList>
    </citation>
    <scope>NUCLEOTIDE SEQUENCE [LARGE SCALE GENOMIC DNA]</scope>
    <source>
        <strain evidence="1 2">JZZ</strain>
    </source>
</reference>
<dbReference type="RefSeq" id="WP_073537561.1">
    <property type="nucleotide sequence ID" value="NZ_CP018335.1"/>
</dbReference>
<dbReference type="Pfam" id="PF03746">
    <property type="entry name" value="LamB_YcsF"/>
    <property type="match status" value="1"/>
</dbReference>
<dbReference type="InterPro" id="IPR011330">
    <property type="entry name" value="Glyco_hydro/deAcase_b/a-brl"/>
</dbReference>
<proteinExistence type="predicted"/>
<dbReference type="NCBIfam" id="NF003816">
    <property type="entry name" value="PRK05406.1-5"/>
    <property type="match status" value="1"/>
</dbReference>
<sequence length="253" mass="28355">MKIDINVDMGESFGRYTLGNDEEVMKYITSANIAAGFHAGDSLVMEKTIQFAKKYNVAVGAHVGLNDKQGFGRREINLTPEELRADVIYQLGALDGFLKVNNLKMQHIKPHGILYRMVSEYEKYVDCFLDTVKEYNPELYVVLPENTIAFGRGKQKELKMVSEMLVDLDYDDSGNWVLERTKKARSPKEVAERALMVAKDKKIETVTGKLIKADAITVCVHGDSPNAVEVVKEIKEVLISNGVELSSISNIYV</sequence>
<dbReference type="PANTHER" id="PTHR30292">
    <property type="entry name" value="UNCHARACTERIZED PROTEIN YBGL-RELATED"/>
    <property type="match status" value="1"/>
</dbReference>
<organism evidence="1 2">
    <name type="scientific">Clostridium kluyveri</name>
    <dbReference type="NCBI Taxonomy" id="1534"/>
    <lineage>
        <taxon>Bacteria</taxon>
        <taxon>Bacillati</taxon>
        <taxon>Bacillota</taxon>
        <taxon>Clostridia</taxon>
        <taxon>Eubacteriales</taxon>
        <taxon>Clostridiaceae</taxon>
        <taxon>Clostridium</taxon>
    </lineage>
</organism>
<dbReference type="NCBIfam" id="NF003814">
    <property type="entry name" value="PRK05406.1-3"/>
    <property type="match status" value="1"/>
</dbReference>
<evidence type="ECO:0000313" key="2">
    <source>
        <dbReference type="Proteomes" id="UP000184604"/>
    </source>
</evidence>
<dbReference type="AlphaFoldDB" id="A0A1L5F4D3"/>
<dbReference type="CDD" id="cd10787">
    <property type="entry name" value="LamB_YcsF_like"/>
    <property type="match status" value="1"/>
</dbReference>
<dbReference type="PANTHER" id="PTHR30292:SF0">
    <property type="entry name" value="5-OXOPROLINASE SUBUNIT A"/>
    <property type="match status" value="1"/>
</dbReference>
<dbReference type="Proteomes" id="UP000184604">
    <property type="component" value="Chromosome"/>
</dbReference>
<gene>
    <name evidence="1" type="ORF">BS101_03505</name>
</gene>
<dbReference type="Gene3D" id="3.20.20.370">
    <property type="entry name" value="Glycoside hydrolase/deacetylase"/>
    <property type="match status" value="1"/>
</dbReference>
<evidence type="ECO:0000313" key="1">
    <source>
        <dbReference type="EMBL" id="APM37869.1"/>
    </source>
</evidence>